<dbReference type="AlphaFoldDB" id="A0AAN7WGZ5"/>
<protein>
    <submittedName>
        <fullName evidence="2">Uncharacterized protein</fullName>
    </submittedName>
</protein>
<gene>
    <name evidence="2" type="ORF">LTR97_001184</name>
</gene>
<name>A0AAN7WGZ5_9PEZI</name>
<sequence length="268" mass="29009">MPTELERVWLTSSLASAQKATSTTIPASIPEPPNSPPDSPTSVHEQHFHTAHQGWQPNEAGYTSDSDSDACDAGSDIDPFIEKAYPSAFYTIPAPQTFGPGFGFDSGHRAPSPTPVPGPDRKAMRCARQRAQQTRLARRRAGKSNVDVLGEEVGKSIPYDSRSDADYDYKYQVLVDDLMKGGGGMICAKCAEMRVETLNKTGVVRTGDECPHGLPSGYLQRRFQAAEQKFSAAMGDLRPCRTPLSFVPDEEAITSAAPPQLTTPPRPS</sequence>
<dbReference type="EMBL" id="JAVRQU010000002">
    <property type="protein sequence ID" value="KAK5706197.1"/>
    <property type="molecule type" value="Genomic_DNA"/>
</dbReference>
<feature type="region of interest" description="Disordered" evidence="1">
    <location>
        <begin position="248"/>
        <end position="268"/>
    </location>
</feature>
<comment type="caution">
    <text evidence="2">The sequence shown here is derived from an EMBL/GenBank/DDBJ whole genome shotgun (WGS) entry which is preliminary data.</text>
</comment>
<evidence type="ECO:0000256" key="1">
    <source>
        <dbReference type="SAM" id="MobiDB-lite"/>
    </source>
</evidence>
<feature type="compositionally biased region" description="Polar residues" evidence="1">
    <location>
        <begin position="16"/>
        <end position="25"/>
    </location>
</feature>
<proteinExistence type="predicted"/>
<dbReference type="Proteomes" id="UP001310594">
    <property type="component" value="Unassembled WGS sequence"/>
</dbReference>
<feature type="compositionally biased region" description="Pro residues" evidence="1">
    <location>
        <begin position="29"/>
        <end position="39"/>
    </location>
</feature>
<accession>A0AAN7WGZ5</accession>
<evidence type="ECO:0000313" key="2">
    <source>
        <dbReference type="EMBL" id="KAK5706197.1"/>
    </source>
</evidence>
<organism evidence="2 3">
    <name type="scientific">Elasticomyces elasticus</name>
    <dbReference type="NCBI Taxonomy" id="574655"/>
    <lineage>
        <taxon>Eukaryota</taxon>
        <taxon>Fungi</taxon>
        <taxon>Dikarya</taxon>
        <taxon>Ascomycota</taxon>
        <taxon>Pezizomycotina</taxon>
        <taxon>Dothideomycetes</taxon>
        <taxon>Dothideomycetidae</taxon>
        <taxon>Mycosphaerellales</taxon>
        <taxon>Teratosphaeriaceae</taxon>
        <taxon>Elasticomyces</taxon>
    </lineage>
</organism>
<evidence type="ECO:0000313" key="3">
    <source>
        <dbReference type="Proteomes" id="UP001310594"/>
    </source>
</evidence>
<feature type="region of interest" description="Disordered" evidence="1">
    <location>
        <begin position="16"/>
        <end position="75"/>
    </location>
</feature>
<feature type="region of interest" description="Disordered" evidence="1">
    <location>
        <begin position="100"/>
        <end position="124"/>
    </location>
</feature>
<reference evidence="2" key="1">
    <citation type="submission" date="2023-08" db="EMBL/GenBank/DDBJ databases">
        <title>Black Yeasts Isolated from many extreme environments.</title>
        <authorList>
            <person name="Coleine C."/>
            <person name="Stajich J.E."/>
            <person name="Selbmann L."/>
        </authorList>
    </citation>
    <scope>NUCLEOTIDE SEQUENCE</scope>
    <source>
        <strain evidence="2">CCFEE 5810</strain>
    </source>
</reference>